<feature type="compositionally biased region" description="Basic and acidic residues" evidence="8">
    <location>
        <begin position="106"/>
        <end position="125"/>
    </location>
</feature>
<evidence type="ECO:0000256" key="2">
    <source>
        <dbReference type="ARBA" id="ARBA00022448"/>
    </source>
</evidence>
<feature type="transmembrane region" description="Helical" evidence="9">
    <location>
        <begin position="57"/>
        <end position="76"/>
    </location>
</feature>
<evidence type="ECO:0000256" key="5">
    <source>
        <dbReference type="ARBA" id="ARBA00022989"/>
    </source>
</evidence>
<evidence type="ECO:0000256" key="9">
    <source>
        <dbReference type="SAM" id="Phobius"/>
    </source>
</evidence>
<reference evidence="10 11" key="1">
    <citation type="submission" date="2024-02" db="EMBL/GenBank/DDBJ databases">
        <title>Janibacter sp. nov., isolated from gut of marine sandworm.</title>
        <authorList>
            <person name="Kim B."/>
            <person name="Jun M.O."/>
            <person name="Shin N.-R."/>
        </authorList>
    </citation>
    <scope>NUCLEOTIDE SEQUENCE [LARGE SCALE GENOMIC DNA]</scope>
    <source>
        <strain evidence="10 11">A1S7</strain>
    </source>
</reference>
<dbReference type="InterPro" id="IPR037185">
    <property type="entry name" value="EmrE-like"/>
</dbReference>
<dbReference type="RefSeq" id="WP_338748277.1">
    <property type="nucleotide sequence ID" value="NZ_CP144913.1"/>
</dbReference>
<sequence length="125" mass="12763">MPWIILLASAGFEAVWATALGRADNFTHPVPSAVFVVALAISMVGLGVAVRTIPIGTGYAIWTGVGAALTVIWAMASGEEAFAPVKALLIAGIIVAVVGLTLAPSRSDDRQDEGGGERLPLRPAG</sequence>
<keyword evidence="5 9" id="KW-1133">Transmembrane helix</keyword>
<proteinExistence type="inferred from homology"/>
<dbReference type="Gene3D" id="1.10.3730.20">
    <property type="match status" value="1"/>
</dbReference>
<keyword evidence="4 7" id="KW-0812">Transmembrane</keyword>
<evidence type="ECO:0000256" key="8">
    <source>
        <dbReference type="SAM" id="MobiDB-lite"/>
    </source>
</evidence>
<feature type="region of interest" description="Disordered" evidence="8">
    <location>
        <begin position="105"/>
        <end position="125"/>
    </location>
</feature>
<gene>
    <name evidence="10" type="ORF">V1351_11400</name>
</gene>
<evidence type="ECO:0000313" key="10">
    <source>
        <dbReference type="EMBL" id="WXB75551.1"/>
    </source>
</evidence>
<keyword evidence="2" id="KW-0813">Transport</keyword>
<dbReference type="InterPro" id="IPR000390">
    <property type="entry name" value="Small_drug/metabolite_transptr"/>
</dbReference>
<dbReference type="EMBL" id="CP144913">
    <property type="protein sequence ID" value="WXB75551.1"/>
    <property type="molecule type" value="Genomic_DNA"/>
</dbReference>
<keyword evidence="11" id="KW-1185">Reference proteome</keyword>
<comment type="similarity">
    <text evidence="7">Belongs to the drug/metabolite transporter (DMT) superfamily. Small multidrug resistance (SMR) (TC 2.A.7.1) family.</text>
</comment>
<comment type="subcellular location">
    <subcellularLocation>
        <location evidence="1 7">Cell membrane</location>
        <topology evidence="1 7">Multi-pass membrane protein</topology>
    </subcellularLocation>
</comment>
<dbReference type="InterPro" id="IPR045324">
    <property type="entry name" value="Small_multidrug_res"/>
</dbReference>
<accession>A0ABZ2MER2</accession>
<dbReference type="PANTHER" id="PTHR30561">
    <property type="entry name" value="SMR FAMILY PROTON-DEPENDENT DRUG EFFLUX TRANSPORTER SUGE"/>
    <property type="match status" value="1"/>
</dbReference>
<keyword evidence="6 9" id="KW-0472">Membrane</keyword>
<dbReference type="Pfam" id="PF00893">
    <property type="entry name" value="Multi_Drug_Res"/>
    <property type="match status" value="1"/>
</dbReference>
<feature type="transmembrane region" description="Helical" evidence="9">
    <location>
        <begin position="33"/>
        <end position="50"/>
    </location>
</feature>
<dbReference type="SUPFAM" id="SSF103481">
    <property type="entry name" value="Multidrug resistance efflux transporter EmrE"/>
    <property type="match status" value="1"/>
</dbReference>
<name>A0ABZ2MER2_9MICO</name>
<feature type="transmembrane region" description="Helical" evidence="9">
    <location>
        <begin position="82"/>
        <end position="103"/>
    </location>
</feature>
<organism evidence="10 11">
    <name type="scientific">Janibacter alittae</name>
    <dbReference type="NCBI Taxonomy" id="3115209"/>
    <lineage>
        <taxon>Bacteria</taxon>
        <taxon>Bacillati</taxon>
        <taxon>Actinomycetota</taxon>
        <taxon>Actinomycetes</taxon>
        <taxon>Micrococcales</taxon>
        <taxon>Intrasporangiaceae</taxon>
        <taxon>Janibacter</taxon>
    </lineage>
</organism>
<evidence type="ECO:0000256" key="7">
    <source>
        <dbReference type="RuleBase" id="RU003942"/>
    </source>
</evidence>
<evidence type="ECO:0000256" key="1">
    <source>
        <dbReference type="ARBA" id="ARBA00004651"/>
    </source>
</evidence>
<protein>
    <submittedName>
        <fullName evidence="10">Multidrug efflux SMR transporter</fullName>
    </submittedName>
</protein>
<evidence type="ECO:0000256" key="3">
    <source>
        <dbReference type="ARBA" id="ARBA00022475"/>
    </source>
</evidence>
<keyword evidence="3" id="KW-1003">Cell membrane</keyword>
<evidence type="ECO:0000256" key="4">
    <source>
        <dbReference type="ARBA" id="ARBA00022692"/>
    </source>
</evidence>
<evidence type="ECO:0000313" key="11">
    <source>
        <dbReference type="Proteomes" id="UP001382727"/>
    </source>
</evidence>
<dbReference type="Proteomes" id="UP001382727">
    <property type="component" value="Chromosome"/>
</dbReference>
<evidence type="ECO:0000256" key="6">
    <source>
        <dbReference type="ARBA" id="ARBA00023136"/>
    </source>
</evidence>
<dbReference type="PANTHER" id="PTHR30561:SF0">
    <property type="entry name" value="GUANIDINIUM EXPORTER"/>
    <property type="match status" value="1"/>
</dbReference>